<dbReference type="EMBL" id="JACBZA010000001">
    <property type="protein sequence ID" value="NYH86936.1"/>
    <property type="molecule type" value="Genomic_DNA"/>
</dbReference>
<dbReference type="PANTHER" id="PTHR21310">
    <property type="entry name" value="AMINOGLYCOSIDE PHOSPHOTRANSFERASE-RELATED-RELATED"/>
    <property type="match status" value="1"/>
</dbReference>
<dbReference type="Proteomes" id="UP000533017">
    <property type="component" value="Unassembled WGS sequence"/>
</dbReference>
<dbReference type="InterPro" id="IPR011009">
    <property type="entry name" value="Kinase-like_dom_sf"/>
</dbReference>
<dbReference type="InterPro" id="IPR002575">
    <property type="entry name" value="Aminoglycoside_PTrfase"/>
</dbReference>
<evidence type="ECO:0000259" key="1">
    <source>
        <dbReference type="Pfam" id="PF01636"/>
    </source>
</evidence>
<dbReference type="Gene3D" id="3.90.1200.10">
    <property type="match status" value="1"/>
</dbReference>
<keyword evidence="2" id="KW-0418">Kinase</keyword>
<evidence type="ECO:0000313" key="2">
    <source>
        <dbReference type="EMBL" id="NYH86936.1"/>
    </source>
</evidence>
<sequence length="295" mass="32257">MDPATSSARRLVDDLNARSGLCLEFVGAAAQGEVSEAVFVRRPDGRDGVLTRSTAPADFLRHIAGVLALARERGAPAPRHELVTDVSENAVILQERLPGAPPAHVTARTVDAIVAANDLLAGVLADRPDVHVPKLHLRESGDGWCLHETLDRYDERSRRLLQWIHEVGEVAPTHLAGVDLVHLDLVPGNVLLDPTGAVSGIVDWAGIGRGDRWFALLKLRFQLAFLRVTRPAGGPSVEPEAISRLDEIFDKQVDPVLLRAYWAHASLSLVDWALRHGPRDHAEHYLDIALSRFIP</sequence>
<dbReference type="EMBL" id="FOOI01000014">
    <property type="protein sequence ID" value="SFH25788.1"/>
    <property type="molecule type" value="Genomic_DNA"/>
</dbReference>
<gene>
    <name evidence="2" type="ORF">FHR37_005787</name>
    <name evidence="3" type="ORF">SAMN05421678_114130</name>
</gene>
<evidence type="ECO:0000313" key="4">
    <source>
        <dbReference type="Proteomes" id="UP000199052"/>
    </source>
</evidence>
<keyword evidence="5" id="KW-1185">Reference proteome</keyword>
<organism evidence="3 4">
    <name type="scientific">Actinopolymorpha cephalotaxi</name>
    <dbReference type="NCBI Taxonomy" id="504797"/>
    <lineage>
        <taxon>Bacteria</taxon>
        <taxon>Bacillati</taxon>
        <taxon>Actinomycetota</taxon>
        <taxon>Actinomycetes</taxon>
        <taxon>Propionibacteriales</taxon>
        <taxon>Actinopolymorphaceae</taxon>
        <taxon>Actinopolymorpha</taxon>
    </lineage>
</organism>
<evidence type="ECO:0000313" key="3">
    <source>
        <dbReference type="EMBL" id="SFH25788.1"/>
    </source>
</evidence>
<accession>A0A1I2YJJ1</accession>
<reference evidence="2 5" key="2">
    <citation type="submission" date="2020-07" db="EMBL/GenBank/DDBJ databases">
        <title>Sequencing the genomes of 1000 actinobacteria strains.</title>
        <authorList>
            <person name="Klenk H.-P."/>
        </authorList>
    </citation>
    <scope>NUCLEOTIDE SEQUENCE [LARGE SCALE GENOMIC DNA]</scope>
    <source>
        <strain evidence="2 5">DSM 45117</strain>
    </source>
</reference>
<protein>
    <submittedName>
        <fullName evidence="2">Aminoglycoside phosphotransferase (APT) family kinase protein</fullName>
    </submittedName>
    <submittedName>
        <fullName evidence="3">Phosphotransferase enzyme family protein</fullName>
    </submittedName>
</protein>
<dbReference type="Pfam" id="PF01636">
    <property type="entry name" value="APH"/>
    <property type="match status" value="1"/>
</dbReference>
<name>A0A1I2YJJ1_9ACTN</name>
<evidence type="ECO:0000313" key="5">
    <source>
        <dbReference type="Proteomes" id="UP000533017"/>
    </source>
</evidence>
<dbReference type="GO" id="GO:0016301">
    <property type="term" value="F:kinase activity"/>
    <property type="evidence" value="ECO:0007669"/>
    <property type="project" value="UniProtKB-KW"/>
</dbReference>
<proteinExistence type="predicted"/>
<dbReference type="InterPro" id="IPR051678">
    <property type="entry name" value="AGP_Transferase"/>
</dbReference>
<dbReference type="Proteomes" id="UP000199052">
    <property type="component" value="Unassembled WGS sequence"/>
</dbReference>
<feature type="domain" description="Aminoglycoside phosphotransferase" evidence="1">
    <location>
        <begin position="34"/>
        <end position="214"/>
    </location>
</feature>
<keyword evidence="3" id="KW-0808">Transferase</keyword>
<dbReference type="RefSeq" id="WP_175542702.1">
    <property type="nucleotide sequence ID" value="NZ_FOOI01000014.1"/>
</dbReference>
<reference evidence="3 4" key="1">
    <citation type="submission" date="2016-10" db="EMBL/GenBank/DDBJ databases">
        <authorList>
            <person name="de Groot N.N."/>
        </authorList>
    </citation>
    <scope>NUCLEOTIDE SEQUENCE [LARGE SCALE GENOMIC DNA]</scope>
    <source>
        <strain evidence="3 4">CPCC 202808</strain>
    </source>
</reference>
<dbReference type="AlphaFoldDB" id="A0A1I2YJJ1"/>
<dbReference type="SUPFAM" id="SSF56112">
    <property type="entry name" value="Protein kinase-like (PK-like)"/>
    <property type="match status" value="1"/>
</dbReference>
<dbReference type="STRING" id="504797.SAMN05421678_114130"/>